<accession>A0A4Y6A875</accession>
<name>A0A4Y6A875_BACVZ</name>
<dbReference type="KEGG" id="bay:RBAM_39010"/>
<gene>
    <name evidence="1" type="ORF">RBAM_39010</name>
</gene>
<dbReference type="Proteomes" id="UP000001120">
    <property type="component" value="Chromosome"/>
</dbReference>
<organism evidence="1 2">
    <name type="scientific">Bacillus velezensis (strain DSM 23117 / BGSC 10A6 / LMG 26770 / FZB42)</name>
    <name type="common">Bacillus amyloliquefaciens subsp. plantarum</name>
    <dbReference type="NCBI Taxonomy" id="326423"/>
    <lineage>
        <taxon>Bacteria</taxon>
        <taxon>Bacillati</taxon>
        <taxon>Bacillota</taxon>
        <taxon>Bacilli</taxon>
        <taxon>Bacillales</taxon>
        <taxon>Bacillaceae</taxon>
        <taxon>Bacillus</taxon>
        <taxon>Bacillus amyloliquefaciens group</taxon>
    </lineage>
</organism>
<dbReference type="AlphaFoldDB" id="A0A4Y6A875"/>
<proteinExistence type="predicted"/>
<keyword evidence="2" id="KW-1185">Reference proteome</keyword>
<sequence>MNIRKNNEERRPIYFPFHLIYDKYCSALNVNLLKRGKSNEKNIFTHTHARIDADCCISCFCCRECKREDSFI</sequence>
<dbReference type="EMBL" id="CP000560">
    <property type="protein sequence ID" value="QDE58115.1"/>
    <property type="molecule type" value="Genomic_DNA"/>
</dbReference>
<protein>
    <submittedName>
        <fullName evidence="1">Uncharacterized protein</fullName>
    </submittedName>
</protein>
<evidence type="ECO:0000313" key="1">
    <source>
        <dbReference type="EMBL" id="QDE58115.1"/>
    </source>
</evidence>
<reference evidence="1 2" key="1">
    <citation type="journal article" date="2007" name="Nat. Biotechnol.">
        <title>Comparative analysis of the complete genome sequence of the plant growth-promoting bacterium Bacillus amyloliquefaciens FZB42.</title>
        <authorList>
            <person name="Chen X.H."/>
            <person name="Koumoutsi A."/>
            <person name="Scholz R."/>
            <person name="Eisenreich A."/>
            <person name="Schneider K."/>
            <person name="Heinemeyer I."/>
            <person name="Morgenstern B."/>
            <person name="Voss B."/>
            <person name="Hess W.R."/>
            <person name="Reva O."/>
            <person name="Junge H."/>
            <person name="Voigt B."/>
            <person name="Jungblut P.R."/>
            <person name="Vater J."/>
            <person name="Sussmuth R."/>
            <person name="Liesegang H."/>
            <person name="Strittmatter A."/>
            <person name="Gottschalk G."/>
            <person name="Borriss R."/>
        </authorList>
    </citation>
    <scope>NUCLEOTIDE SEQUENCE [LARGE SCALE GENOMIC DNA]</scope>
    <source>
        <strain evidence="2">DSM 23117 / BGSC 10A6 / LMG 26770 / FZB42</strain>
    </source>
</reference>
<evidence type="ECO:0000313" key="2">
    <source>
        <dbReference type="Proteomes" id="UP000001120"/>
    </source>
</evidence>